<organism evidence="3 4">
    <name type="scientific">Candidatus Roizmanbacteria bacterium CG_4_8_14_3_um_filter_36_10</name>
    <dbReference type="NCBI Taxonomy" id="1974834"/>
    <lineage>
        <taxon>Bacteria</taxon>
        <taxon>Candidatus Roizmaniibacteriota</taxon>
    </lineage>
</organism>
<proteinExistence type="inferred from homology"/>
<name>A0A2M8GNP0_9BACT</name>
<dbReference type="InterPro" id="IPR003509">
    <property type="entry name" value="UPF0102_YraN-like"/>
</dbReference>
<evidence type="ECO:0000256" key="1">
    <source>
        <dbReference type="ARBA" id="ARBA00006738"/>
    </source>
</evidence>
<evidence type="ECO:0000313" key="4">
    <source>
        <dbReference type="Proteomes" id="UP000229370"/>
    </source>
</evidence>
<comment type="similarity">
    <text evidence="1 2">Belongs to the UPF0102 family.</text>
</comment>
<dbReference type="Gene3D" id="3.40.1350.10">
    <property type="match status" value="1"/>
</dbReference>
<sequence>MGKNNLVTGKIGENLSASYLIDHGFEIINRNFYSRWGEIDLIAKKDNKVYFFEVKTRIGTDKGQPYEAVNYYKLIGLKRAINYYLLKNKLNDCKLSLEIISVELNSDKSLKKLKIYQGPEMR</sequence>
<dbReference type="EMBL" id="PFQK01000020">
    <property type="protein sequence ID" value="PJC82175.1"/>
    <property type="molecule type" value="Genomic_DNA"/>
</dbReference>
<gene>
    <name evidence="3" type="ORF">CO007_00790</name>
</gene>
<dbReference type="InterPro" id="IPR011856">
    <property type="entry name" value="tRNA_endonuc-like_dom_sf"/>
</dbReference>
<evidence type="ECO:0000313" key="3">
    <source>
        <dbReference type="EMBL" id="PJC82175.1"/>
    </source>
</evidence>
<dbReference type="HAMAP" id="MF_00048">
    <property type="entry name" value="UPF0102"/>
    <property type="match status" value="1"/>
</dbReference>
<dbReference type="Pfam" id="PF02021">
    <property type="entry name" value="UPF0102"/>
    <property type="match status" value="1"/>
</dbReference>
<dbReference type="InterPro" id="IPR011335">
    <property type="entry name" value="Restrct_endonuc-II-like"/>
</dbReference>
<protein>
    <recommendedName>
        <fullName evidence="2">UPF0102 protein CO007_00790</fullName>
    </recommendedName>
</protein>
<dbReference type="PANTHER" id="PTHR34039">
    <property type="entry name" value="UPF0102 PROTEIN YRAN"/>
    <property type="match status" value="1"/>
</dbReference>
<dbReference type="Proteomes" id="UP000229370">
    <property type="component" value="Unassembled WGS sequence"/>
</dbReference>
<dbReference type="PANTHER" id="PTHR34039:SF1">
    <property type="entry name" value="UPF0102 PROTEIN YRAN"/>
    <property type="match status" value="1"/>
</dbReference>
<dbReference type="GO" id="GO:0003676">
    <property type="term" value="F:nucleic acid binding"/>
    <property type="evidence" value="ECO:0007669"/>
    <property type="project" value="InterPro"/>
</dbReference>
<dbReference type="SUPFAM" id="SSF52980">
    <property type="entry name" value="Restriction endonuclease-like"/>
    <property type="match status" value="1"/>
</dbReference>
<comment type="caution">
    <text evidence="3">The sequence shown here is derived from an EMBL/GenBank/DDBJ whole genome shotgun (WGS) entry which is preliminary data.</text>
</comment>
<reference evidence="4" key="1">
    <citation type="submission" date="2017-09" db="EMBL/GenBank/DDBJ databases">
        <title>Depth-based differentiation of microbial function through sediment-hosted aquifers and enrichment of novel symbionts in the deep terrestrial subsurface.</title>
        <authorList>
            <person name="Probst A.J."/>
            <person name="Ladd B."/>
            <person name="Jarett J.K."/>
            <person name="Geller-Mcgrath D.E."/>
            <person name="Sieber C.M.K."/>
            <person name="Emerson J.B."/>
            <person name="Anantharaman K."/>
            <person name="Thomas B.C."/>
            <person name="Malmstrom R."/>
            <person name="Stieglmeier M."/>
            <person name="Klingl A."/>
            <person name="Woyke T."/>
            <person name="Ryan C.M."/>
            <person name="Banfield J.F."/>
        </authorList>
    </citation>
    <scope>NUCLEOTIDE SEQUENCE [LARGE SCALE GENOMIC DNA]</scope>
</reference>
<accession>A0A2M8GNP0</accession>
<dbReference type="AlphaFoldDB" id="A0A2M8GNP0"/>
<evidence type="ECO:0000256" key="2">
    <source>
        <dbReference type="HAMAP-Rule" id="MF_00048"/>
    </source>
</evidence>